<keyword evidence="1 2" id="KW-0238">DNA-binding</keyword>
<keyword evidence="6" id="KW-1185">Reference proteome</keyword>
<dbReference type="PRINTS" id="PR00455">
    <property type="entry name" value="HTHTETR"/>
</dbReference>
<evidence type="ECO:0000256" key="3">
    <source>
        <dbReference type="SAM" id="MobiDB-lite"/>
    </source>
</evidence>
<comment type="caution">
    <text evidence="5">The sequence shown here is derived from an EMBL/GenBank/DDBJ whole genome shotgun (WGS) entry which is preliminary data.</text>
</comment>
<feature type="domain" description="HTH tetR-type" evidence="4">
    <location>
        <begin position="31"/>
        <end position="91"/>
    </location>
</feature>
<accession>A0AA90NE89</accession>
<reference evidence="5" key="1">
    <citation type="submission" date="2023-08" db="EMBL/GenBank/DDBJ databases">
        <title>The draft genome of Tsukamurella strandjordii strain 050030.</title>
        <authorList>
            <person name="Zhao F."/>
            <person name="Feng Y."/>
            <person name="Zong Z."/>
        </authorList>
    </citation>
    <scope>NUCLEOTIDE SEQUENCE</scope>
    <source>
        <strain evidence="5">050030</strain>
    </source>
</reference>
<sequence>MRSPAPGTEIEPTVRRKGRRYGGADAETRQEARRTRIEEAALELFASRGYRHTTVSAICERARVSRRHFYELFDDREAVLRHVYDQIQERTREAVLAAIGDHVRDAAGSADRSAIIVAALDAYIGALLDDPRSLRVGFVEVVGVSPEFEQHRLGNRREWAQLLQGAAATAGAPPTQPWMYTAFIPSVNEFLMAWWQHSDDHTDPHDLVQILSSVLTALIRGAAGRDD</sequence>
<gene>
    <name evidence="5" type="ORF">Q7X28_20595</name>
</gene>
<dbReference type="SUPFAM" id="SSF46689">
    <property type="entry name" value="Homeodomain-like"/>
    <property type="match status" value="1"/>
</dbReference>
<dbReference type="PROSITE" id="PS50977">
    <property type="entry name" value="HTH_TETR_2"/>
    <property type="match status" value="1"/>
</dbReference>
<protein>
    <submittedName>
        <fullName evidence="5">TetR/AcrR family transcriptional regulator</fullName>
    </submittedName>
</protein>
<dbReference type="InterPro" id="IPR036271">
    <property type="entry name" value="Tet_transcr_reg_TetR-rel_C_sf"/>
</dbReference>
<name>A0AA90NE89_9ACTN</name>
<dbReference type="AlphaFoldDB" id="A0AA90NE89"/>
<dbReference type="InterPro" id="IPR001647">
    <property type="entry name" value="HTH_TetR"/>
</dbReference>
<dbReference type="Proteomes" id="UP001178281">
    <property type="component" value="Unassembled WGS sequence"/>
</dbReference>
<evidence type="ECO:0000259" key="4">
    <source>
        <dbReference type="PROSITE" id="PS50977"/>
    </source>
</evidence>
<dbReference type="GO" id="GO:0003700">
    <property type="term" value="F:DNA-binding transcription factor activity"/>
    <property type="evidence" value="ECO:0007669"/>
    <property type="project" value="TreeGrafter"/>
</dbReference>
<feature type="DNA-binding region" description="H-T-H motif" evidence="2">
    <location>
        <begin position="54"/>
        <end position="73"/>
    </location>
</feature>
<dbReference type="EMBL" id="JAUTIX010000009">
    <property type="protein sequence ID" value="MDP0400323.1"/>
    <property type="molecule type" value="Genomic_DNA"/>
</dbReference>
<evidence type="ECO:0000313" key="6">
    <source>
        <dbReference type="Proteomes" id="UP001178281"/>
    </source>
</evidence>
<evidence type="ECO:0000256" key="2">
    <source>
        <dbReference type="PROSITE-ProRule" id="PRU00335"/>
    </source>
</evidence>
<dbReference type="GO" id="GO:0000976">
    <property type="term" value="F:transcription cis-regulatory region binding"/>
    <property type="evidence" value="ECO:0007669"/>
    <property type="project" value="TreeGrafter"/>
</dbReference>
<dbReference type="RefSeq" id="WP_220658268.1">
    <property type="nucleotide sequence ID" value="NZ_BAAAII010000012.1"/>
</dbReference>
<dbReference type="InterPro" id="IPR009057">
    <property type="entry name" value="Homeodomain-like_sf"/>
</dbReference>
<dbReference type="InterPro" id="IPR050109">
    <property type="entry name" value="HTH-type_TetR-like_transc_reg"/>
</dbReference>
<dbReference type="Pfam" id="PF00440">
    <property type="entry name" value="TetR_N"/>
    <property type="match status" value="1"/>
</dbReference>
<evidence type="ECO:0000256" key="1">
    <source>
        <dbReference type="ARBA" id="ARBA00023125"/>
    </source>
</evidence>
<evidence type="ECO:0000313" key="5">
    <source>
        <dbReference type="EMBL" id="MDP0400323.1"/>
    </source>
</evidence>
<dbReference type="Gene3D" id="1.10.357.10">
    <property type="entry name" value="Tetracycline Repressor, domain 2"/>
    <property type="match status" value="1"/>
</dbReference>
<proteinExistence type="predicted"/>
<organism evidence="5 6">
    <name type="scientific">Tsukamurella strandjordii</name>
    <dbReference type="NCBI Taxonomy" id="147577"/>
    <lineage>
        <taxon>Bacteria</taxon>
        <taxon>Bacillati</taxon>
        <taxon>Actinomycetota</taxon>
        <taxon>Actinomycetes</taxon>
        <taxon>Mycobacteriales</taxon>
        <taxon>Tsukamurellaceae</taxon>
        <taxon>Tsukamurella</taxon>
    </lineage>
</organism>
<dbReference type="SUPFAM" id="SSF48498">
    <property type="entry name" value="Tetracyclin repressor-like, C-terminal domain"/>
    <property type="match status" value="1"/>
</dbReference>
<feature type="region of interest" description="Disordered" evidence="3">
    <location>
        <begin position="1"/>
        <end position="32"/>
    </location>
</feature>
<dbReference type="PANTHER" id="PTHR30055">
    <property type="entry name" value="HTH-TYPE TRANSCRIPTIONAL REGULATOR RUTR"/>
    <property type="match status" value="1"/>
</dbReference>
<dbReference type="PANTHER" id="PTHR30055:SF226">
    <property type="entry name" value="HTH-TYPE TRANSCRIPTIONAL REGULATOR PKSA"/>
    <property type="match status" value="1"/>
</dbReference>